<dbReference type="EMBL" id="CAJFCV020000001">
    <property type="protein sequence ID" value="CAG9081769.1"/>
    <property type="molecule type" value="Genomic_DNA"/>
</dbReference>
<keyword evidence="4 11" id="KW-0812">Transmembrane</keyword>
<evidence type="ECO:0000313" key="14">
    <source>
        <dbReference type="Proteomes" id="UP000095284"/>
    </source>
</evidence>
<dbReference type="SMR" id="A0A1I7RVJ4"/>
<evidence type="ECO:0000313" key="12">
    <source>
        <dbReference type="EMBL" id="CAD5208506.1"/>
    </source>
</evidence>
<dbReference type="PANTHER" id="PTHR12869">
    <property type="entry name" value="SMALL SEVEN TRANSMEMBRANE DOMAIN-CONTAINING PROTEIN"/>
    <property type="match status" value="1"/>
</dbReference>
<feature type="transmembrane region" description="Helical" evidence="11">
    <location>
        <begin position="35"/>
        <end position="56"/>
    </location>
</feature>
<gene>
    <name evidence="12" type="ORF">BXYJ_LOCUS742</name>
</gene>
<organism evidence="14 16">
    <name type="scientific">Bursaphelenchus xylophilus</name>
    <name type="common">Pinewood nematode worm</name>
    <name type="synonym">Aphelenchoides xylophilus</name>
    <dbReference type="NCBI Taxonomy" id="6326"/>
    <lineage>
        <taxon>Eukaryota</taxon>
        <taxon>Metazoa</taxon>
        <taxon>Ecdysozoa</taxon>
        <taxon>Nematoda</taxon>
        <taxon>Chromadorea</taxon>
        <taxon>Rhabditida</taxon>
        <taxon>Tylenchina</taxon>
        <taxon>Tylenchomorpha</taxon>
        <taxon>Aphelenchoidea</taxon>
        <taxon>Aphelenchoididae</taxon>
        <taxon>Bursaphelenchus</taxon>
    </lineage>
</organism>
<protein>
    <recommendedName>
        <fullName evidence="9">BOS complex subunit TMEM147</fullName>
    </recommendedName>
    <alternativeName>
        <fullName evidence="10">Transmembrane protein 147</fullName>
    </alternativeName>
</protein>
<evidence type="ECO:0000256" key="6">
    <source>
        <dbReference type="ARBA" id="ARBA00022989"/>
    </source>
</evidence>
<dbReference type="GO" id="GO:0005789">
    <property type="term" value="C:endoplasmic reticulum membrane"/>
    <property type="evidence" value="ECO:0007669"/>
    <property type="project" value="UniProtKB-SubCell"/>
</dbReference>
<dbReference type="PANTHER" id="PTHR12869:SF0">
    <property type="entry name" value="BOS COMPLEX SUBUNIT TMEM147"/>
    <property type="match status" value="1"/>
</dbReference>
<evidence type="ECO:0000256" key="9">
    <source>
        <dbReference type="ARBA" id="ARBA00034846"/>
    </source>
</evidence>
<feature type="transmembrane region" description="Helical" evidence="11">
    <location>
        <begin position="191"/>
        <end position="215"/>
    </location>
</feature>
<feature type="transmembrane region" description="Helical" evidence="11">
    <location>
        <begin position="68"/>
        <end position="87"/>
    </location>
</feature>
<dbReference type="InterPro" id="IPR019164">
    <property type="entry name" value="TMEM147"/>
</dbReference>
<feature type="transmembrane region" description="Helical" evidence="11">
    <location>
        <begin position="6"/>
        <end position="23"/>
    </location>
</feature>
<keyword evidence="15" id="KW-1185">Reference proteome</keyword>
<keyword evidence="5" id="KW-0256">Endoplasmic reticulum</keyword>
<comment type="similarity">
    <text evidence="8">Belongs to the TMEM147 family.</text>
</comment>
<reference evidence="13" key="2">
    <citation type="submission" date="2020-08" db="EMBL/GenBank/DDBJ databases">
        <authorList>
            <person name="Kikuchi T."/>
        </authorList>
    </citation>
    <scope>NUCLEOTIDE SEQUENCE</scope>
    <source>
        <strain evidence="12">Ka4C1</strain>
    </source>
</reference>
<proteinExistence type="inferred from homology"/>
<evidence type="ECO:0000256" key="3">
    <source>
        <dbReference type="ARBA" id="ARBA00022475"/>
    </source>
</evidence>
<evidence type="ECO:0000256" key="2">
    <source>
        <dbReference type="ARBA" id="ARBA00004651"/>
    </source>
</evidence>
<dbReference type="OrthoDB" id="9993532at2759"/>
<feature type="transmembrane region" description="Helical" evidence="11">
    <location>
        <begin position="137"/>
        <end position="155"/>
    </location>
</feature>
<dbReference type="EMBL" id="CAJFDI010000001">
    <property type="protein sequence ID" value="CAD5208506.1"/>
    <property type="molecule type" value="Genomic_DNA"/>
</dbReference>
<evidence type="ECO:0000313" key="15">
    <source>
        <dbReference type="Proteomes" id="UP000659654"/>
    </source>
</evidence>
<evidence type="ECO:0000256" key="5">
    <source>
        <dbReference type="ARBA" id="ARBA00022824"/>
    </source>
</evidence>
<keyword evidence="7 11" id="KW-0472">Membrane</keyword>
<feature type="transmembrane region" description="Helical" evidence="11">
    <location>
        <begin position="99"/>
        <end position="117"/>
    </location>
</feature>
<evidence type="ECO:0000256" key="8">
    <source>
        <dbReference type="ARBA" id="ARBA00034739"/>
    </source>
</evidence>
<evidence type="ECO:0000256" key="11">
    <source>
        <dbReference type="SAM" id="Phobius"/>
    </source>
</evidence>
<dbReference type="eggNOG" id="KOG3236">
    <property type="taxonomic scope" value="Eukaryota"/>
</dbReference>
<sequence length="226" mass="25382">MTFFHFANCCVLAFSPYFMVYKYSALSEYSSLFQFLQAGGIYFVTQFCKLLTYATFFPSPDNYTISGYQHFVMNSGDLFDVVGLWLAINIVSGRGEVRFLVSGFSWAFAHSIASHLLPLFIGARKMAFSWAYVQRGIEANADMVFFIGLATFVWLSKRNDKNNIYRVAMGFVLVGWARTAILAYLQTQYNVVSWSLVAAKVIYASAYGLAALVTYSNLGYSTAKSL</sequence>
<evidence type="ECO:0000256" key="10">
    <source>
        <dbReference type="ARBA" id="ARBA00034899"/>
    </source>
</evidence>
<evidence type="ECO:0000256" key="1">
    <source>
        <dbReference type="ARBA" id="ARBA00004477"/>
    </source>
</evidence>
<evidence type="ECO:0000256" key="4">
    <source>
        <dbReference type="ARBA" id="ARBA00022692"/>
    </source>
</evidence>
<reference evidence="16" key="1">
    <citation type="submission" date="2016-11" db="UniProtKB">
        <authorList>
            <consortium name="WormBaseParasite"/>
        </authorList>
    </citation>
    <scope>IDENTIFICATION</scope>
</reference>
<keyword evidence="6 11" id="KW-1133">Transmembrane helix</keyword>
<dbReference type="AlphaFoldDB" id="A0A1I7RVJ4"/>
<dbReference type="Proteomes" id="UP000582659">
    <property type="component" value="Unassembled WGS sequence"/>
</dbReference>
<dbReference type="GO" id="GO:0005886">
    <property type="term" value="C:plasma membrane"/>
    <property type="evidence" value="ECO:0007669"/>
    <property type="project" value="UniProtKB-SubCell"/>
</dbReference>
<name>A0A1I7RVJ4_BURXY</name>
<dbReference type="WBParaSite" id="BXY_0475600.1">
    <property type="protein sequence ID" value="BXY_0475600.1"/>
    <property type="gene ID" value="BXY_0475600"/>
</dbReference>
<dbReference type="Proteomes" id="UP000095284">
    <property type="component" value="Unplaced"/>
</dbReference>
<evidence type="ECO:0000313" key="13">
    <source>
        <dbReference type="EMBL" id="CAG9081769.1"/>
    </source>
</evidence>
<dbReference type="Proteomes" id="UP000659654">
    <property type="component" value="Unassembled WGS sequence"/>
</dbReference>
<feature type="transmembrane region" description="Helical" evidence="11">
    <location>
        <begin position="167"/>
        <end position="185"/>
    </location>
</feature>
<accession>A0A1I7RVJ4</accession>
<dbReference type="Pfam" id="PF09767">
    <property type="entry name" value="DUF2053"/>
    <property type="match status" value="1"/>
</dbReference>
<comment type="subcellular location">
    <subcellularLocation>
        <location evidence="2">Cell membrane</location>
        <topology evidence="2">Multi-pass membrane protein</topology>
    </subcellularLocation>
    <subcellularLocation>
        <location evidence="1">Endoplasmic reticulum membrane</location>
        <topology evidence="1">Multi-pass membrane protein</topology>
    </subcellularLocation>
</comment>
<keyword evidence="3" id="KW-1003">Cell membrane</keyword>
<evidence type="ECO:0000313" key="16">
    <source>
        <dbReference type="WBParaSite" id="BXY_0475600.1"/>
    </source>
</evidence>
<evidence type="ECO:0000256" key="7">
    <source>
        <dbReference type="ARBA" id="ARBA00023136"/>
    </source>
</evidence>